<dbReference type="RefSeq" id="WP_160546742.1">
    <property type="nucleotide sequence ID" value="NZ_JBHLUU010000105.1"/>
</dbReference>
<protein>
    <submittedName>
        <fullName evidence="1">Uncharacterized protein</fullName>
    </submittedName>
</protein>
<comment type="caution">
    <text evidence="1">The sequence shown here is derived from an EMBL/GenBank/DDBJ whole genome shotgun (WGS) entry which is preliminary data.</text>
</comment>
<accession>A0ABV6KX42</accession>
<organism evidence="1 2">
    <name type="scientific">Robertmurraya beringensis</name>
    <dbReference type="NCBI Taxonomy" id="641660"/>
    <lineage>
        <taxon>Bacteria</taxon>
        <taxon>Bacillati</taxon>
        <taxon>Bacillota</taxon>
        <taxon>Bacilli</taxon>
        <taxon>Bacillales</taxon>
        <taxon>Bacillaceae</taxon>
        <taxon>Robertmurraya</taxon>
    </lineage>
</organism>
<keyword evidence="2" id="KW-1185">Reference proteome</keyword>
<evidence type="ECO:0000313" key="1">
    <source>
        <dbReference type="EMBL" id="MFC0476521.1"/>
    </source>
</evidence>
<dbReference type="Proteomes" id="UP001589738">
    <property type="component" value="Unassembled WGS sequence"/>
</dbReference>
<dbReference type="EMBL" id="JBHLUU010000105">
    <property type="protein sequence ID" value="MFC0476521.1"/>
    <property type="molecule type" value="Genomic_DNA"/>
</dbReference>
<reference evidence="1 2" key="1">
    <citation type="submission" date="2024-09" db="EMBL/GenBank/DDBJ databases">
        <authorList>
            <person name="Sun Q."/>
            <person name="Mori K."/>
        </authorList>
    </citation>
    <scope>NUCLEOTIDE SEQUENCE [LARGE SCALE GENOMIC DNA]</scope>
    <source>
        <strain evidence="1 2">CGMCC 1.9126</strain>
    </source>
</reference>
<gene>
    <name evidence="1" type="ORF">ACFFHF_15025</name>
</gene>
<sequence length="80" mass="9055">MRSVKNSVIGNVEGILRDYEDGYKWEALVNELSYSDLKHLVSLAKEAEHCQKVLSDIATIVRSSTEKETVEKIMIKLSQS</sequence>
<proteinExistence type="predicted"/>
<evidence type="ECO:0000313" key="2">
    <source>
        <dbReference type="Proteomes" id="UP001589738"/>
    </source>
</evidence>
<name>A0ABV6KX42_9BACI</name>